<dbReference type="AlphaFoldDB" id="A0A6L2JN22"/>
<comment type="caution">
    <text evidence="1">The sequence shown here is derived from an EMBL/GenBank/DDBJ whole genome shotgun (WGS) entry which is preliminary data.</text>
</comment>
<dbReference type="EMBL" id="BKCJ010001006">
    <property type="protein sequence ID" value="GEU38052.1"/>
    <property type="molecule type" value="Genomic_DNA"/>
</dbReference>
<accession>A0A6L2JN22</accession>
<organism evidence="1">
    <name type="scientific">Tanacetum cinerariifolium</name>
    <name type="common">Dalmatian daisy</name>
    <name type="synonym">Chrysanthemum cinerariifolium</name>
    <dbReference type="NCBI Taxonomy" id="118510"/>
    <lineage>
        <taxon>Eukaryota</taxon>
        <taxon>Viridiplantae</taxon>
        <taxon>Streptophyta</taxon>
        <taxon>Embryophyta</taxon>
        <taxon>Tracheophyta</taxon>
        <taxon>Spermatophyta</taxon>
        <taxon>Magnoliopsida</taxon>
        <taxon>eudicotyledons</taxon>
        <taxon>Gunneridae</taxon>
        <taxon>Pentapetalae</taxon>
        <taxon>asterids</taxon>
        <taxon>campanulids</taxon>
        <taxon>Asterales</taxon>
        <taxon>Asteraceae</taxon>
        <taxon>Asteroideae</taxon>
        <taxon>Anthemideae</taxon>
        <taxon>Anthemidinae</taxon>
        <taxon>Tanacetum</taxon>
    </lineage>
</organism>
<proteinExistence type="predicted"/>
<evidence type="ECO:0000313" key="1">
    <source>
        <dbReference type="EMBL" id="GEU38052.1"/>
    </source>
</evidence>
<name>A0A6L2JN22_TANCI</name>
<gene>
    <name evidence="1" type="ORF">Tci_010030</name>
</gene>
<protein>
    <submittedName>
        <fullName evidence="1">Uncharacterized protein</fullName>
    </submittedName>
</protein>
<sequence>MDSLIPRGQNNTLAEYMILYSANNHPSMLDKDLYDSSKSQMELYMQNREYERMILKSVENGPLIWPTFEENKVTRTKKYAELSAAKKIQADCDLKATDIIFQGLPGDDLIACLNKVDKQGLLHATFVKVKDIWLGNALSLSDKGMQHAIRIKLLLIPVKQIFA</sequence>
<reference evidence="1" key="1">
    <citation type="journal article" date="2019" name="Sci. Rep.">
        <title>Draft genome of Tanacetum cinerariifolium, the natural source of mosquito coil.</title>
        <authorList>
            <person name="Yamashiro T."/>
            <person name="Shiraishi A."/>
            <person name="Satake H."/>
            <person name="Nakayama K."/>
        </authorList>
    </citation>
    <scope>NUCLEOTIDE SEQUENCE</scope>
</reference>